<feature type="compositionally biased region" description="Low complexity" evidence="1">
    <location>
        <begin position="59"/>
        <end position="79"/>
    </location>
</feature>
<proteinExistence type="predicted"/>
<sequence>MRLCRAKVHELIAAKQAGQEITAPEAAPAPGNVLDLMDILGRSLENAETAGSTSEAHEASAGAKSGRTATGTKAGTAAGRSKEDLSRLTKAELYPC</sequence>
<gene>
    <name evidence="2" type="ORF">GCM10018781_03010</name>
</gene>
<name>A0A919FB55_9ACTN</name>
<accession>A0A919FB55</accession>
<feature type="compositionally biased region" description="Basic and acidic residues" evidence="1">
    <location>
        <begin position="80"/>
        <end position="90"/>
    </location>
</feature>
<reference evidence="2" key="2">
    <citation type="submission" date="2020-09" db="EMBL/GenBank/DDBJ databases">
        <authorList>
            <person name="Sun Q."/>
            <person name="Ohkuma M."/>
        </authorList>
    </citation>
    <scope>NUCLEOTIDE SEQUENCE</scope>
    <source>
        <strain evidence="2">JCM 4646</strain>
    </source>
</reference>
<organism evidence="2 3">
    <name type="scientific">Kitasatospora indigofera</name>
    <dbReference type="NCBI Taxonomy" id="67307"/>
    <lineage>
        <taxon>Bacteria</taxon>
        <taxon>Bacillati</taxon>
        <taxon>Actinomycetota</taxon>
        <taxon>Actinomycetes</taxon>
        <taxon>Kitasatosporales</taxon>
        <taxon>Streptomycetaceae</taxon>
        <taxon>Kitasatospora</taxon>
    </lineage>
</organism>
<evidence type="ECO:0000313" key="3">
    <source>
        <dbReference type="Proteomes" id="UP000617734"/>
    </source>
</evidence>
<evidence type="ECO:0000313" key="2">
    <source>
        <dbReference type="EMBL" id="GHH59572.1"/>
    </source>
</evidence>
<evidence type="ECO:0000256" key="1">
    <source>
        <dbReference type="SAM" id="MobiDB-lite"/>
    </source>
</evidence>
<dbReference type="RefSeq" id="WP_190208877.1">
    <property type="nucleotide sequence ID" value="NZ_BNBO01000001.1"/>
</dbReference>
<protein>
    <submittedName>
        <fullName evidence="2">Uncharacterized protein</fullName>
    </submittedName>
</protein>
<dbReference type="AlphaFoldDB" id="A0A919FB55"/>
<feature type="region of interest" description="Disordered" evidence="1">
    <location>
        <begin position="45"/>
        <end position="96"/>
    </location>
</feature>
<comment type="caution">
    <text evidence="2">The sequence shown here is derived from an EMBL/GenBank/DDBJ whole genome shotgun (WGS) entry which is preliminary data.</text>
</comment>
<dbReference type="Proteomes" id="UP000617734">
    <property type="component" value="Unassembled WGS sequence"/>
</dbReference>
<keyword evidence="3" id="KW-1185">Reference proteome</keyword>
<reference evidence="2" key="1">
    <citation type="journal article" date="2014" name="Int. J. Syst. Evol. Microbiol.">
        <title>Complete genome sequence of Corynebacterium casei LMG S-19264T (=DSM 44701T), isolated from a smear-ripened cheese.</title>
        <authorList>
            <consortium name="US DOE Joint Genome Institute (JGI-PGF)"/>
            <person name="Walter F."/>
            <person name="Albersmeier A."/>
            <person name="Kalinowski J."/>
            <person name="Ruckert C."/>
        </authorList>
    </citation>
    <scope>NUCLEOTIDE SEQUENCE</scope>
    <source>
        <strain evidence="2">JCM 4646</strain>
    </source>
</reference>
<dbReference type="GeneID" id="95350845"/>
<dbReference type="EMBL" id="BNBO01000001">
    <property type="protein sequence ID" value="GHH59572.1"/>
    <property type="molecule type" value="Genomic_DNA"/>
</dbReference>